<reference evidence="8 9" key="1">
    <citation type="journal article" date="2018" name="Nat. Ecol. Evol.">
        <title>Pezizomycetes genomes reveal the molecular basis of ectomycorrhizal truffle lifestyle.</title>
        <authorList>
            <person name="Murat C."/>
            <person name="Payen T."/>
            <person name="Noel B."/>
            <person name="Kuo A."/>
            <person name="Morin E."/>
            <person name="Chen J."/>
            <person name="Kohler A."/>
            <person name="Krizsan K."/>
            <person name="Balestrini R."/>
            <person name="Da Silva C."/>
            <person name="Montanini B."/>
            <person name="Hainaut M."/>
            <person name="Levati E."/>
            <person name="Barry K.W."/>
            <person name="Belfiori B."/>
            <person name="Cichocki N."/>
            <person name="Clum A."/>
            <person name="Dockter R.B."/>
            <person name="Fauchery L."/>
            <person name="Guy J."/>
            <person name="Iotti M."/>
            <person name="Le Tacon F."/>
            <person name="Lindquist E.A."/>
            <person name="Lipzen A."/>
            <person name="Malagnac F."/>
            <person name="Mello A."/>
            <person name="Molinier V."/>
            <person name="Miyauchi S."/>
            <person name="Poulain J."/>
            <person name="Riccioni C."/>
            <person name="Rubini A."/>
            <person name="Sitrit Y."/>
            <person name="Splivallo R."/>
            <person name="Traeger S."/>
            <person name="Wang M."/>
            <person name="Zifcakova L."/>
            <person name="Wipf D."/>
            <person name="Zambonelli A."/>
            <person name="Paolocci F."/>
            <person name="Nowrousian M."/>
            <person name="Ottonello S."/>
            <person name="Baldrian P."/>
            <person name="Spatafora J.W."/>
            <person name="Henrissat B."/>
            <person name="Nagy L.G."/>
            <person name="Aury J.M."/>
            <person name="Wincker P."/>
            <person name="Grigoriev I.V."/>
            <person name="Bonfante P."/>
            <person name="Martin F.M."/>
        </authorList>
    </citation>
    <scope>NUCLEOTIDE SEQUENCE [LARGE SCALE GENOMIC DNA]</scope>
    <source>
        <strain evidence="8 9">ATCC MYA-4762</strain>
    </source>
</reference>
<dbReference type="AlphaFoldDB" id="A0A3N4M826"/>
<dbReference type="InterPro" id="IPR044669">
    <property type="entry name" value="YneE/VCCN1/2-like"/>
</dbReference>
<feature type="transmembrane region" description="Helical" evidence="7">
    <location>
        <begin position="286"/>
        <end position="304"/>
    </location>
</feature>
<dbReference type="Proteomes" id="UP000267821">
    <property type="component" value="Unassembled WGS sequence"/>
</dbReference>
<keyword evidence="3 7" id="KW-0812">Transmembrane</keyword>
<dbReference type="EMBL" id="ML121527">
    <property type="protein sequence ID" value="RPB29808.1"/>
    <property type="molecule type" value="Genomic_DNA"/>
</dbReference>
<feature type="transmembrane region" description="Helical" evidence="7">
    <location>
        <begin position="63"/>
        <end position="85"/>
    </location>
</feature>
<organism evidence="8 9">
    <name type="scientific">Terfezia boudieri ATCC MYA-4762</name>
    <dbReference type="NCBI Taxonomy" id="1051890"/>
    <lineage>
        <taxon>Eukaryota</taxon>
        <taxon>Fungi</taxon>
        <taxon>Dikarya</taxon>
        <taxon>Ascomycota</taxon>
        <taxon>Pezizomycotina</taxon>
        <taxon>Pezizomycetes</taxon>
        <taxon>Pezizales</taxon>
        <taxon>Pezizaceae</taxon>
        <taxon>Terfezia</taxon>
    </lineage>
</organism>
<dbReference type="GO" id="GO:0005254">
    <property type="term" value="F:chloride channel activity"/>
    <property type="evidence" value="ECO:0007669"/>
    <property type="project" value="InterPro"/>
</dbReference>
<dbReference type="InParanoid" id="A0A3N4M826"/>
<keyword evidence="6 7" id="KW-0472">Membrane</keyword>
<sequence length="351" mass="39272">MSSPSIFNGHSNGHHNGNVNAAASYGPYPDGNFHRQKPTFPLSRSIDVSWSRWPLAFRFIKGAIHHVIIIPVLCHTIFTTVVVYIDQVHGIQMRIPSSIVPSLSIVVGLMLVFRNSTSYDRFWGGRCNLQNVVTCVRNLARSFLVCGLNESDYDKAEKEKVIRALVGMLYALKNHLRSEWALGGSSYPEYVGLLPPGMRGKEEEGVGLLLQLAYIVERYIKRGADKGAFNAPQSAMLSGQLNTLLDNYGHMETIKLTPIPVCHQIHQKQVMALYCTILPFCLVDDMGWLAVPIIFLICFTLYGIEGIGEELEDPFGSDKNDIKIDAIISDAKQEIMVLLDSWKKNGEEYRV</sequence>
<dbReference type="Pfam" id="PF25539">
    <property type="entry name" value="Bestrophin_2"/>
    <property type="match status" value="1"/>
</dbReference>
<evidence type="ECO:0000256" key="5">
    <source>
        <dbReference type="ARBA" id="ARBA00023065"/>
    </source>
</evidence>
<proteinExistence type="predicted"/>
<protein>
    <submittedName>
        <fullName evidence="8">UPF0187-domain-containing protein</fullName>
    </submittedName>
</protein>
<evidence type="ECO:0000256" key="7">
    <source>
        <dbReference type="SAM" id="Phobius"/>
    </source>
</evidence>
<comment type="subcellular location">
    <subcellularLocation>
        <location evidence="1">Membrane</location>
        <topology evidence="1">Multi-pass membrane protein</topology>
    </subcellularLocation>
</comment>
<dbReference type="STRING" id="1051890.A0A3N4M826"/>
<evidence type="ECO:0000256" key="2">
    <source>
        <dbReference type="ARBA" id="ARBA00022448"/>
    </source>
</evidence>
<dbReference type="PANTHER" id="PTHR33281">
    <property type="entry name" value="UPF0187 PROTEIN YNEE"/>
    <property type="match status" value="1"/>
</dbReference>
<keyword evidence="2" id="KW-0813">Transport</keyword>
<accession>A0A3N4M826</accession>
<keyword evidence="9" id="KW-1185">Reference proteome</keyword>
<evidence type="ECO:0000256" key="4">
    <source>
        <dbReference type="ARBA" id="ARBA00022989"/>
    </source>
</evidence>
<name>A0A3N4M826_9PEZI</name>
<dbReference type="PANTHER" id="PTHR33281:SF16">
    <property type="match status" value="1"/>
</dbReference>
<dbReference type="OrthoDB" id="1368at2759"/>
<evidence type="ECO:0000256" key="1">
    <source>
        <dbReference type="ARBA" id="ARBA00004141"/>
    </source>
</evidence>
<evidence type="ECO:0000256" key="6">
    <source>
        <dbReference type="ARBA" id="ARBA00023136"/>
    </source>
</evidence>
<gene>
    <name evidence="8" type="ORF">L211DRAFT_854954</name>
</gene>
<evidence type="ECO:0000256" key="3">
    <source>
        <dbReference type="ARBA" id="ARBA00022692"/>
    </source>
</evidence>
<keyword evidence="4 7" id="KW-1133">Transmembrane helix</keyword>
<keyword evidence="5" id="KW-0406">Ion transport</keyword>
<dbReference type="GO" id="GO:0016020">
    <property type="term" value="C:membrane"/>
    <property type="evidence" value="ECO:0007669"/>
    <property type="project" value="UniProtKB-SubCell"/>
</dbReference>
<evidence type="ECO:0000313" key="8">
    <source>
        <dbReference type="EMBL" id="RPB29808.1"/>
    </source>
</evidence>
<evidence type="ECO:0000313" key="9">
    <source>
        <dbReference type="Proteomes" id="UP000267821"/>
    </source>
</evidence>